<proteinExistence type="predicted"/>
<sequence length="255" mass="27653">MTIGRTKIKVNLAGSLVYYFNVWVGDLAGQEAILGMDFIVPAGVRLDLADGALCLPEEIRIHLAGRRPAYGSKIQHVTAKGQHVVIPVGESREVNIGIGGAKMKLWVARGPDWVPTVISGLGKTKYLQMTNIGDREIILPTHTILGLWTEGDMVPRTQGFVTVGSGKYKEWQNLVYEATTDRVSELPKEQIGPLVDRPTYATPKCIMKRPSVALKDVPPAISMVTQQAGDDDLQKADTVVAREGTVNGVGSNPLE</sequence>
<gene>
    <name evidence="1" type="ORF">PM001_LOCUS20849</name>
</gene>
<dbReference type="EMBL" id="CAKLBY020000222">
    <property type="protein sequence ID" value="CAK7935699.1"/>
    <property type="molecule type" value="Genomic_DNA"/>
</dbReference>
<comment type="caution">
    <text evidence="1">The sequence shown here is derived from an EMBL/GenBank/DDBJ whole genome shotgun (WGS) entry which is preliminary data.</text>
</comment>
<evidence type="ECO:0000313" key="1">
    <source>
        <dbReference type="EMBL" id="CAK7935699.1"/>
    </source>
</evidence>
<name>A0AAV1URJ4_9STRA</name>
<protein>
    <submittedName>
        <fullName evidence="1">Uncharacterized protein</fullName>
    </submittedName>
</protein>
<reference evidence="1" key="1">
    <citation type="submission" date="2024-01" db="EMBL/GenBank/DDBJ databases">
        <authorList>
            <person name="Webb A."/>
        </authorList>
    </citation>
    <scope>NUCLEOTIDE SEQUENCE</scope>
    <source>
        <strain evidence="1">Pm1</strain>
    </source>
</reference>
<dbReference type="Proteomes" id="UP001162060">
    <property type="component" value="Unassembled WGS sequence"/>
</dbReference>
<dbReference type="AlphaFoldDB" id="A0AAV1URJ4"/>
<organism evidence="1 2">
    <name type="scientific">Peronospora matthiolae</name>
    <dbReference type="NCBI Taxonomy" id="2874970"/>
    <lineage>
        <taxon>Eukaryota</taxon>
        <taxon>Sar</taxon>
        <taxon>Stramenopiles</taxon>
        <taxon>Oomycota</taxon>
        <taxon>Peronosporomycetes</taxon>
        <taxon>Peronosporales</taxon>
        <taxon>Peronosporaceae</taxon>
        <taxon>Peronospora</taxon>
    </lineage>
</organism>
<accession>A0AAV1URJ4</accession>
<evidence type="ECO:0000313" key="2">
    <source>
        <dbReference type="Proteomes" id="UP001162060"/>
    </source>
</evidence>